<dbReference type="STRING" id="1301915.JH146_0091"/>
<sequence>MAIAYAKLYELILKKVKDEKEAREIYDIIIELNKENKIIIKNELKDELRSELATKEDIKYLDEKIEKEIKLLRRDMIIIALIIILSIYAPEIIGKLLLFK</sequence>
<evidence type="ECO:0000313" key="2">
    <source>
        <dbReference type="EMBL" id="AIJ04942.1"/>
    </source>
</evidence>
<dbReference type="KEGG" id="mjh:JH146_0091"/>
<keyword evidence="1" id="KW-1133">Transmembrane helix</keyword>
<keyword evidence="1" id="KW-0812">Transmembrane</keyword>
<dbReference type="GeneID" id="24890682"/>
<protein>
    <submittedName>
        <fullName evidence="2">Uncharacterized protein</fullName>
    </submittedName>
</protein>
<dbReference type="EMBL" id="CP009149">
    <property type="protein sequence ID" value="AIJ04942.1"/>
    <property type="molecule type" value="Genomic_DNA"/>
</dbReference>
<proteinExistence type="predicted"/>
<dbReference type="Proteomes" id="UP000028781">
    <property type="component" value="Chromosome"/>
</dbReference>
<accession>A0A076LDR8</accession>
<evidence type="ECO:0000256" key="1">
    <source>
        <dbReference type="SAM" id="Phobius"/>
    </source>
</evidence>
<dbReference type="AlphaFoldDB" id="A0A076LDR8"/>
<reference evidence="2 3" key="1">
    <citation type="journal article" date="2015" name="Int. J. Syst. Evol. Microbiol.">
        <title>M ethanocaldococcus bathoardescens sp. nov., a hyperthermophilic methanogen isolated from a volcanically active deep-sea hydrothermal vent.</title>
        <authorList>
            <person name="Stewart L.C."/>
            <person name="Jung J.H."/>
            <person name="Kim Y.T."/>
            <person name="Kwon S.W."/>
            <person name="Park C.S."/>
            <person name="Holden J.F."/>
        </authorList>
    </citation>
    <scope>NUCLEOTIDE SEQUENCE [LARGE SCALE GENOMIC DNA]</scope>
    <source>
        <strain evidence="2 3">JH146</strain>
    </source>
</reference>
<dbReference type="RefSeq" id="WP_048201158.1">
    <property type="nucleotide sequence ID" value="NZ_CP009149.1"/>
</dbReference>
<name>A0A076LDR8_9EURY</name>
<organism evidence="2 3">
    <name type="scientific">Methanocaldococcus bathoardescens</name>
    <dbReference type="NCBI Taxonomy" id="1301915"/>
    <lineage>
        <taxon>Archaea</taxon>
        <taxon>Methanobacteriati</taxon>
        <taxon>Methanobacteriota</taxon>
        <taxon>Methanomada group</taxon>
        <taxon>Methanococci</taxon>
        <taxon>Methanococcales</taxon>
        <taxon>Methanocaldococcaceae</taxon>
        <taxon>Methanocaldococcus</taxon>
    </lineage>
</organism>
<evidence type="ECO:0000313" key="3">
    <source>
        <dbReference type="Proteomes" id="UP000028781"/>
    </source>
</evidence>
<dbReference type="HOGENOM" id="CLU_165881_0_0_2"/>
<feature type="transmembrane region" description="Helical" evidence="1">
    <location>
        <begin position="77"/>
        <end position="98"/>
    </location>
</feature>
<keyword evidence="3" id="KW-1185">Reference proteome</keyword>
<keyword evidence="1" id="KW-0472">Membrane</keyword>
<gene>
    <name evidence="2" type="ORF">JH146_0091</name>
</gene>